<reference evidence="2 3" key="1">
    <citation type="submission" date="2010-12" db="EMBL/GenBank/DDBJ databases">
        <title>Complete sequence of Bacillus cellulosilyticus DSM 2522.</title>
        <authorList>
            <consortium name="US DOE Joint Genome Institute"/>
            <person name="Lucas S."/>
            <person name="Copeland A."/>
            <person name="Lapidus A."/>
            <person name="Cheng J.-F."/>
            <person name="Bruce D."/>
            <person name="Goodwin L."/>
            <person name="Pitluck S."/>
            <person name="Chertkov O."/>
            <person name="Detter J.C."/>
            <person name="Han C."/>
            <person name="Tapia R."/>
            <person name="Land M."/>
            <person name="Hauser L."/>
            <person name="Jeffries C."/>
            <person name="Kyrpides N."/>
            <person name="Ivanova N."/>
            <person name="Mikhailova N."/>
            <person name="Brumm P."/>
            <person name="Mead D."/>
            <person name="Woyke T."/>
        </authorList>
    </citation>
    <scope>NUCLEOTIDE SEQUENCE [LARGE SCALE GENOMIC DNA]</scope>
    <source>
        <strain evidence="3">ATCC 21833 / DSM 2522 / FERM P-1141 / JCM 9156 / N-4</strain>
    </source>
</reference>
<evidence type="ECO:0000256" key="1">
    <source>
        <dbReference type="SAM" id="SignalP"/>
    </source>
</evidence>
<dbReference type="RefSeq" id="WP_013488892.1">
    <property type="nucleotide sequence ID" value="NC_014829.1"/>
</dbReference>
<dbReference type="Proteomes" id="UP000001401">
    <property type="component" value="Chromosome"/>
</dbReference>
<evidence type="ECO:0000313" key="2">
    <source>
        <dbReference type="EMBL" id="ADU30557.1"/>
    </source>
</evidence>
<sequence length="71" mass="8124" precursor="true">MKKFIKGLIIAVTLVAASTSIPTSSVAYDVDFRVRSIEVVDVQPLYDVDFRVRSVEQFDVQPLYDVDFRVR</sequence>
<organism evidence="2 3">
    <name type="scientific">Evansella cellulosilytica (strain ATCC 21833 / DSM 2522 / FERM P-1141 / JCM 9156 / N-4)</name>
    <name type="common">Bacillus cellulosilyticus</name>
    <dbReference type="NCBI Taxonomy" id="649639"/>
    <lineage>
        <taxon>Bacteria</taxon>
        <taxon>Bacillati</taxon>
        <taxon>Bacillota</taxon>
        <taxon>Bacilli</taxon>
        <taxon>Bacillales</taxon>
        <taxon>Bacillaceae</taxon>
        <taxon>Evansella</taxon>
    </lineage>
</organism>
<protein>
    <submittedName>
        <fullName evidence="2">Uncharacterized protein</fullName>
    </submittedName>
</protein>
<feature type="signal peptide" evidence="1">
    <location>
        <begin position="1"/>
        <end position="27"/>
    </location>
</feature>
<dbReference type="AlphaFoldDB" id="E6TQP6"/>
<feature type="chain" id="PRO_5003211656" evidence="1">
    <location>
        <begin position="28"/>
        <end position="71"/>
    </location>
</feature>
<keyword evidence="3" id="KW-1185">Reference proteome</keyword>
<gene>
    <name evidence="2" type="ordered locus">Bcell_2297</name>
</gene>
<dbReference type="EMBL" id="CP002394">
    <property type="protein sequence ID" value="ADU30557.1"/>
    <property type="molecule type" value="Genomic_DNA"/>
</dbReference>
<dbReference type="KEGG" id="bco:Bcell_2297"/>
<name>E6TQP6_EVAC2</name>
<accession>E6TQP6</accession>
<dbReference type="HOGENOM" id="CLU_2731501_0_0_9"/>
<keyword evidence="1" id="KW-0732">Signal</keyword>
<proteinExistence type="predicted"/>
<evidence type="ECO:0000313" key="3">
    <source>
        <dbReference type="Proteomes" id="UP000001401"/>
    </source>
</evidence>